<feature type="domain" description="AMP-binding enzyme C-terminal" evidence="6">
    <location>
        <begin position="460"/>
        <end position="535"/>
    </location>
</feature>
<evidence type="ECO:0000256" key="3">
    <source>
        <dbReference type="ARBA" id="ARBA00022832"/>
    </source>
</evidence>
<dbReference type="InterPro" id="IPR020845">
    <property type="entry name" value="AMP-binding_CS"/>
</dbReference>
<gene>
    <name evidence="7" type="ORF">RND81_03G014600</name>
</gene>
<dbReference type="Gene3D" id="3.30.300.30">
    <property type="match status" value="1"/>
</dbReference>
<name>A0AAW1LXS2_SAPOF</name>
<dbReference type="FunFam" id="3.30.300.30:FF:000008">
    <property type="entry name" value="2,3-dihydroxybenzoate-AMP ligase"/>
    <property type="match status" value="1"/>
</dbReference>
<dbReference type="NCBIfam" id="NF006020">
    <property type="entry name" value="PRK08162.1"/>
    <property type="match status" value="1"/>
</dbReference>
<dbReference type="Proteomes" id="UP001443914">
    <property type="component" value="Unassembled WGS sequence"/>
</dbReference>
<evidence type="ECO:0000313" key="8">
    <source>
        <dbReference type="Proteomes" id="UP001443914"/>
    </source>
</evidence>
<keyword evidence="3" id="KW-0276">Fatty acid metabolism</keyword>
<evidence type="ECO:0000259" key="5">
    <source>
        <dbReference type="Pfam" id="PF00501"/>
    </source>
</evidence>
<organism evidence="7 8">
    <name type="scientific">Saponaria officinalis</name>
    <name type="common">Common soapwort</name>
    <name type="synonym">Lychnis saponaria</name>
    <dbReference type="NCBI Taxonomy" id="3572"/>
    <lineage>
        <taxon>Eukaryota</taxon>
        <taxon>Viridiplantae</taxon>
        <taxon>Streptophyta</taxon>
        <taxon>Embryophyta</taxon>
        <taxon>Tracheophyta</taxon>
        <taxon>Spermatophyta</taxon>
        <taxon>Magnoliopsida</taxon>
        <taxon>eudicotyledons</taxon>
        <taxon>Gunneridae</taxon>
        <taxon>Pentapetalae</taxon>
        <taxon>Caryophyllales</taxon>
        <taxon>Caryophyllaceae</taxon>
        <taxon>Caryophylleae</taxon>
        <taxon>Saponaria</taxon>
    </lineage>
</organism>
<dbReference type="InterPro" id="IPR045851">
    <property type="entry name" value="AMP-bd_C_sf"/>
</dbReference>
<feature type="domain" description="AMP-dependent synthetase/ligase" evidence="5">
    <location>
        <begin position="23"/>
        <end position="410"/>
    </location>
</feature>
<dbReference type="Pfam" id="PF13193">
    <property type="entry name" value="AMP-binding_C"/>
    <property type="match status" value="1"/>
</dbReference>
<dbReference type="InterPro" id="IPR000873">
    <property type="entry name" value="AMP-dep_synth/lig_dom"/>
</dbReference>
<comment type="caution">
    <text evidence="7">The sequence shown here is derived from an EMBL/GenBank/DDBJ whole genome shotgun (WGS) entry which is preliminary data.</text>
</comment>
<evidence type="ECO:0000256" key="2">
    <source>
        <dbReference type="ARBA" id="ARBA00022598"/>
    </source>
</evidence>
<dbReference type="PANTHER" id="PTHR43859:SF4">
    <property type="entry name" value="BUTANOATE--COA LIGASE AAE1-RELATED"/>
    <property type="match status" value="1"/>
</dbReference>
<dbReference type="GO" id="GO:0006631">
    <property type="term" value="P:fatty acid metabolic process"/>
    <property type="evidence" value="ECO:0007669"/>
    <property type="project" value="UniProtKB-KW"/>
</dbReference>
<dbReference type="InterPro" id="IPR042099">
    <property type="entry name" value="ANL_N_sf"/>
</dbReference>
<keyword evidence="8" id="KW-1185">Reference proteome</keyword>
<evidence type="ECO:0000256" key="4">
    <source>
        <dbReference type="ARBA" id="ARBA00023098"/>
    </source>
</evidence>
<dbReference type="EMBL" id="JBDFQZ010000003">
    <property type="protein sequence ID" value="KAK9740140.1"/>
    <property type="molecule type" value="Genomic_DNA"/>
</dbReference>
<evidence type="ECO:0000256" key="1">
    <source>
        <dbReference type="ARBA" id="ARBA00006432"/>
    </source>
</evidence>
<dbReference type="InterPro" id="IPR025110">
    <property type="entry name" value="AMP-bd_C"/>
</dbReference>
<protein>
    <submittedName>
        <fullName evidence="7">Uncharacterized protein</fullName>
    </submittedName>
</protein>
<keyword evidence="2" id="KW-0436">Ligase</keyword>
<dbReference type="SUPFAM" id="SSF56801">
    <property type="entry name" value="Acetyl-CoA synthetase-like"/>
    <property type="match status" value="1"/>
</dbReference>
<dbReference type="AlphaFoldDB" id="A0AAW1LXS2"/>
<comment type="similarity">
    <text evidence="1">Belongs to the ATP-dependent AMP-binding enzyme family.</text>
</comment>
<dbReference type="FunFam" id="3.40.50.12780:FF:000003">
    <property type="entry name" value="Long-chain-fatty-acid--CoA ligase FadD"/>
    <property type="match status" value="1"/>
</dbReference>
<reference evidence="7" key="1">
    <citation type="submission" date="2024-03" db="EMBL/GenBank/DDBJ databases">
        <title>WGS assembly of Saponaria officinalis var. Norfolk2.</title>
        <authorList>
            <person name="Jenkins J."/>
            <person name="Shu S."/>
            <person name="Grimwood J."/>
            <person name="Barry K."/>
            <person name="Goodstein D."/>
            <person name="Schmutz J."/>
            <person name="Leebens-Mack J."/>
            <person name="Osbourn A."/>
        </authorList>
    </citation>
    <scope>NUCLEOTIDE SEQUENCE [LARGE SCALE GENOMIC DNA]</scope>
    <source>
        <strain evidence="7">JIC</strain>
    </source>
</reference>
<dbReference type="CDD" id="cd12118">
    <property type="entry name" value="ttLC_FACS_AEE21_like"/>
    <property type="match status" value="1"/>
</dbReference>
<dbReference type="PANTHER" id="PTHR43859">
    <property type="entry name" value="ACYL-ACTIVATING ENZYME"/>
    <property type="match status" value="1"/>
</dbReference>
<keyword evidence="4" id="KW-0443">Lipid metabolism</keyword>
<evidence type="ECO:0000259" key="6">
    <source>
        <dbReference type="Pfam" id="PF13193"/>
    </source>
</evidence>
<evidence type="ECO:0000313" key="7">
    <source>
        <dbReference type="EMBL" id="KAK9740140.1"/>
    </source>
</evidence>
<dbReference type="GO" id="GO:0016874">
    <property type="term" value="F:ligase activity"/>
    <property type="evidence" value="ECO:0007669"/>
    <property type="project" value="UniProtKB-KW"/>
</dbReference>
<sequence length="559" mass="61360">MSSMEGMVHCAANYVPLSPISFLERAALVYADKPSLVYENDCYTWKQTLERCTKLASSLVNLGISYGHVVAAMVPNIPAMYELQFGVPMSGAVLCALNTRHDSAMIAVLLNHSKAKLIILDHQYLDIVHGALKILSQTNSALPRIVLVLDHYFVPVENVVTPTAGTLLYEDLLISGNPKFEWRRPKDELDPIALNYTSGTTSSPKGVVYNHRGSYLNSLATVLANDMTTRPVYLWTVPMFHCNGWCFAWGVAAQSGVNICLRNVTAKGIFRSIAAHKVTHLGGAPTVLNMIANAPVNDKNPLTSKVVVITGGAPPPAQIIMTMEALGFAVTHGYGLTECYGLATSCVWKPEWNELPPDERAKMRSRQGVRHLGLEEVDVKDPETMKSVPADGKTMGEVMIRGNTVMNGYLNDLRATQESFKGGWFHSGDLAIKHSDGYIELKDRIKDIIISGGENISTIEVESVLFNHPAVLEAAVVGRPHEHWGESPCAFVTLKDGCDNTTAEDIIKFCRDNLPHFMAPRTVVFEELPKTSTGKTRKFVLRERAKAMGTLSHKSVSKL</sequence>
<dbReference type="Gene3D" id="3.40.50.12780">
    <property type="entry name" value="N-terminal domain of ligase-like"/>
    <property type="match status" value="1"/>
</dbReference>
<dbReference type="PROSITE" id="PS00455">
    <property type="entry name" value="AMP_BINDING"/>
    <property type="match status" value="1"/>
</dbReference>
<accession>A0AAW1LXS2</accession>
<dbReference type="Pfam" id="PF00501">
    <property type="entry name" value="AMP-binding"/>
    <property type="match status" value="1"/>
</dbReference>
<proteinExistence type="inferred from homology"/>